<dbReference type="PANTHER" id="PTHR35936:SF19">
    <property type="entry name" value="AMINO-ACID-BINDING PROTEIN YXEM-RELATED"/>
    <property type="match status" value="1"/>
</dbReference>
<dbReference type="Proteomes" id="UP001165384">
    <property type="component" value="Unassembled WGS sequence"/>
</dbReference>
<comment type="caution">
    <text evidence="2">The sequence shown here is derived from an EMBL/GenBank/DDBJ whole genome shotgun (WGS) entry which is preliminary data.</text>
</comment>
<accession>A0ABS9K0T2</accession>
<protein>
    <submittedName>
        <fullName evidence="2">Transporter substrate-binding domain-containing protein</fullName>
    </submittedName>
</protein>
<reference evidence="2" key="1">
    <citation type="submission" date="2022-01" db="EMBL/GenBank/DDBJ databases">
        <authorList>
            <person name="Jo J.-H."/>
            <person name="Im W.-T."/>
        </authorList>
    </citation>
    <scope>NUCLEOTIDE SEQUENCE</scope>
    <source>
        <strain evidence="2">XY25</strain>
    </source>
</reference>
<proteinExistence type="predicted"/>
<feature type="signal peptide" evidence="1">
    <location>
        <begin position="1"/>
        <end position="37"/>
    </location>
</feature>
<evidence type="ECO:0000313" key="3">
    <source>
        <dbReference type="Proteomes" id="UP001165384"/>
    </source>
</evidence>
<sequence>MPRSIAPRPRSTMPNPRRRFLQALAALPLASALPALADEQMDAIHQRRRLIIAVYNNFAPYSDAGQGIDADIGKALATKLGLTPDILGFKAGEDMGDDLRNMVWKGHYLRGEPADVMMHVPVDPVLAKENDKVHIFGQYHVETMAMARIPSLVSAPVGSAATALEVFTREKIGVEGETLADAYLLSTMNGRLRDNVVHFQSITEAGAALRNGSIAAIMAPRGELEGALHGETRFAIDETKIGGMMSTRWPLGMAVKAEATDLAAALTSALAELERDGTLAAIFKRHAVTQQKA</sequence>
<evidence type="ECO:0000313" key="2">
    <source>
        <dbReference type="EMBL" id="MCG2576699.1"/>
    </source>
</evidence>
<dbReference type="PANTHER" id="PTHR35936">
    <property type="entry name" value="MEMBRANE-BOUND LYTIC MUREIN TRANSGLYCOSYLASE F"/>
    <property type="match status" value="1"/>
</dbReference>
<name>A0ABS9K0T2_9RHOO</name>
<keyword evidence="3" id="KW-1185">Reference proteome</keyword>
<gene>
    <name evidence="2" type="ORF">LZ012_06790</name>
</gene>
<feature type="chain" id="PRO_5045877226" evidence="1">
    <location>
        <begin position="38"/>
        <end position="293"/>
    </location>
</feature>
<dbReference type="SUPFAM" id="SSF53850">
    <property type="entry name" value="Periplasmic binding protein-like II"/>
    <property type="match status" value="1"/>
</dbReference>
<organism evidence="2 3">
    <name type="scientific">Dechloromonas hankyongensis</name>
    <dbReference type="NCBI Taxonomy" id="2908002"/>
    <lineage>
        <taxon>Bacteria</taxon>
        <taxon>Pseudomonadati</taxon>
        <taxon>Pseudomonadota</taxon>
        <taxon>Betaproteobacteria</taxon>
        <taxon>Rhodocyclales</taxon>
        <taxon>Azonexaceae</taxon>
        <taxon>Dechloromonas</taxon>
    </lineage>
</organism>
<dbReference type="PROSITE" id="PS51318">
    <property type="entry name" value="TAT"/>
    <property type="match status" value="1"/>
</dbReference>
<dbReference type="InterPro" id="IPR006311">
    <property type="entry name" value="TAT_signal"/>
</dbReference>
<dbReference type="EMBL" id="JAKLTN010000001">
    <property type="protein sequence ID" value="MCG2576699.1"/>
    <property type="molecule type" value="Genomic_DNA"/>
</dbReference>
<evidence type="ECO:0000256" key="1">
    <source>
        <dbReference type="SAM" id="SignalP"/>
    </source>
</evidence>
<dbReference type="RefSeq" id="WP_275708925.1">
    <property type="nucleotide sequence ID" value="NZ_JAKLTN010000001.1"/>
</dbReference>
<dbReference type="Gene3D" id="3.40.190.10">
    <property type="entry name" value="Periplasmic binding protein-like II"/>
    <property type="match status" value="3"/>
</dbReference>
<keyword evidence="1" id="KW-0732">Signal</keyword>